<reference evidence="1 2" key="1">
    <citation type="journal article" date="2010" name="Appl. Environ. Microbiol.">
        <title>Genome organization and characterization of the virulent lactococcal phage 1358 and its similarities to Listeria phages.</title>
        <authorList>
            <person name="Dupuis M.E."/>
            <person name="Moineau S."/>
        </authorList>
    </citation>
    <scope>NUCLEOTIDE SEQUENCE [LARGE SCALE GENOMIC DNA]</scope>
</reference>
<name>D3W0G8_9CAUD</name>
<evidence type="ECO:0000313" key="1">
    <source>
        <dbReference type="EMBL" id="ADD25734.1"/>
    </source>
</evidence>
<keyword evidence="2" id="KW-1185">Reference proteome</keyword>
<dbReference type="Proteomes" id="UP000207683">
    <property type="component" value="Segment"/>
</dbReference>
<sequence length="75" mass="8269">MKAIHHIGIDITKPETTGRAESSEYVFAAYDVDGEEILEYRGAEVAMILTDLATSILNGMYCEAMGYDYEPSEGD</sequence>
<organism evidence="1 2">
    <name type="scientific">Lactococcus phage 1358</name>
    <dbReference type="NCBI Taxonomy" id="741942"/>
    <lineage>
        <taxon>Viruses</taxon>
        <taxon>Duplodnaviria</taxon>
        <taxon>Heunggongvirae</taxon>
        <taxon>Uroviricota</taxon>
        <taxon>Caudoviricetes</taxon>
        <taxon>Whiteheadvirus</taxon>
        <taxon>Whiteheadvirus wv1358</taxon>
    </lineage>
</organism>
<accession>D3W0G8</accession>
<dbReference type="GeneID" id="24366538"/>
<proteinExistence type="predicted"/>
<dbReference type="EMBL" id="GQ403788">
    <property type="protein sequence ID" value="ADD25734.1"/>
    <property type="molecule type" value="Genomic_DNA"/>
</dbReference>
<evidence type="ECO:0000313" key="2">
    <source>
        <dbReference type="Proteomes" id="UP000207683"/>
    </source>
</evidence>
<dbReference type="RefSeq" id="YP_009140424.1">
    <property type="nucleotide sequence ID" value="NC_027120.1"/>
</dbReference>
<protein>
    <submittedName>
        <fullName evidence="1">Uncharacterized protein</fullName>
    </submittedName>
</protein>
<dbReference type="KEGG" id="vg:24366538"/>